<dbReference type="AlphaFoldDB" id="G0SI54"/>
<name>G0SI54_CHATD</name>
<reference evidence="3 4" key="1">
    <citation type="journal article" date="2011" name="Cell">
        <title>Insight into structure and assembly of the nuclear pore complex by utilizing the genome of a eukaryotic thermophile.</title>
        <authorList>
            <person name="Amlacher S."/>
            <person name="Sarges P."/>
            <person name="Flemming D."/>
            <person name="van Noort V."/>
            <person name="Kunze R."/>
            <person name="Devos D.P."/>
            <person name="Arumugam M."/>
            <person name="Bork P."/>
            <person name="Hurt E."/>
        </authorList>
    </citation>
    <scope>NUCLEOTIDE SEQUENCE [LARGE SCALE GENOMIC DNA]</scope>
    <source>
        <strain evidence="4">DSM 1495 / CBS 144.50 / IMI 039719</strain>
    </source>
</reference>
<dbReference type="EMDB" id="EMD-62842"/>
<evidence type="ECO:0007829" key="5">
    <source>
        <dbReference type="PDB" id="9L5R"/>
    </source>
</evidence>
<sequence length="510" mass="56390">MAAFGAKRKPRIIKAFDDDDEDLSLPLSSGGEDKQAGEELPPPARIKFGRTKFTKSSALRKNAMIGNDDTDSPNATSARDDDDDDENSGAPVVVRPSSVNKGSLSKIKKRPAASRLSFGPSAGAEDDDEEAEVVIQPRKMLNQRAVENSALRANSSLPTRFGGEENRPKYSKEYLAELQSATFNTPQNLADLKIHDDDEMQLDEMELEGALIVPSNEVAVPGASTTQTTHIPTEAEIRERKERRARLAHEAKFIPLDDEFNSDNEGAQPSHPILNLPSKQKRRDTRLIREDEDLYEGFDEFVSDGNLALGRKAEKAVLQRHRQEMAELIEAAQAEDNDEAASDDSEAEERAAYEEAQVRAAMDGLRGKYREEHLERGGGADLYEGRGPDDIPRMKPLPKLGDVLQRIREAIQGLEGEVVRKRSRIEGLEKEKAEILVREKEVQEILNQAGQKYQEVVGGLGVHNVPKIVAGQSPLRPFPPGLAREMPTERGLESYGATPIRRYGGEEDDG</sequence>
<gene>
    <name evidence="3" type="ORF">CTHT_0074550</name>
</gene>
<feature type="compositionally biased region" description="Acidic residues" evidence="2">
    <location>
        <begin position="333"/>
        <end position="347"/>
    </location>
</feature>
<evidence type="ECO:0007829" key="6">
    <source>
        <dbReference type="PDB" id="9L5S"/>
    </source>
</evidence>
<dbReference type="Proteomes" id="UP000008066">
    <property type="component" value="Unassembled WGS sequence"/>
</dbReference>
<dbReference type="PDB" id="9L5T">
    <property type="method" value="EM"/>
    <property type="resolution" value="3.50 A"/>
    <property type="chains" value="CY=1-510"/>
</dbReference>
<evidence type="ECO:0000256" key="2">
    <source>
        <dbReference type="SAM" id="MobiDB-lite"/>
    </source>
</evidence>
<keyword evidence="1" id="KW-0175">Coiled coil</keyword>
<keyword evidence="4" id="KW-1185">Reference proteome</keyword>
<feature type="region of interest" description="Disordered" evidence="2">
    <location>
        <begin position="331"/>
        <end position="353"/>
    </location>
</feature>
<dbReference type="GO" id="GO:0000390">
    <property type="term" value="P:spliceosomal complex disassembly"/>
    <property type="evidence" value="ECO:0007669"/>
    <property type="project" value="InterPro"/>
</dbReference>
<dbReference type="EMDB" id="EMD-62841"/>
<accession>G0SI54</accession>
<dbReference type="EMBL" id="GL988048">
    <property type="protein sequence ID" value="EGS17124.1"/>
    <property type="molecule type" value="Genomic_DNA"/>
</dbReference>
<feature type="region of interest" description="Disordered" evidence="2">
    <location>
        <begin position="376"/>
        <end position="397"/>
    </location>
</feature>
<feature type="region of interest" description="Disordered" evidence="2">
    <location>
        <begin position="1"/>
        <end position="131"/>
    </location>
</feature>
<dbReference type="GO" id="GO:0071008">
    <property type="term" value="C:U2-type post-mRNA release spliceosomal complex"/>
    <property type="evidence" value="ECO:0007669"/>
    <property type="project" value="InterPro"/>
</dbReference>
<dbReference type="Pfam" id="PF15458">
    <property type="entry name" value="NTR2"/>
    <property type="match status" value="1"/>
</dbReference>
<dbReference type="OrthoDB" id="429427at2759"/>
<dbReference type="OMA" id="PTEYSKD"/>
<dbReference type="KEGG" id="cthr:CTHT_0074550"/>
<feature type="coiled-coil region" evidence="1">
    <location>
        <begin position="404"/>
        <end position="448"/>
    </location>
</feature>
<dbReference type="eggNOG" id="ENOG502S5MV">
    <property type="taxonomic scope" value="Eukaryota"/>
</dbReference>
<protein>
    <recommendedName>
        <fullName evidence="7">Nineteen complex-related protein 2-domain-containing protein</fullName>
    </recommendedName>
</protein>
<feature type="compositionally biased region" description="Basic and acidic residues" evidence="2">
    <location>
        <begin position="376"/>
        <end position="393"/>
    </location>
</feature>
<dbReference type="PDB" id="9L5R">
    <property type="method" value="EM"/>
    <property type="resolution" value="2.80 A"/>
    <property type="chains" value="CY=1-510"/>
</dbReference>
<keyword evidence="5 6" id="KW-0002">3D-structure</keyword>
<feature type="compositionally biased region" description="Basic residues" evidence="2">
    <location>
        <begin position="1"/>
        <end position="12"/>
    </location>
</feature>
<organism evidence="4">
    <name type="scientific">Chaetomium thermophilum (strain DSM 1495 / CBS 144.50 / IMI 039719)</name>
    <name type="common">Thermochaetoides thermophila</name>
    <dbReference type="NCBI Taxonomy" id="759272"/>
    <lineage>
        <taxon>Eukaryota</taxon>
        <taxon>Fungi</taxon>
        <taxon>Dikarya</taxon>
        <taxon>Ascomycota</taxon>
        <taxon>Pezizomycotina</taxon>
        <taxon>Sordariomycetes</taxon>
        <taxon>Sordariomycetidae</taxon>
        <taxon>Sordariales</taxon>
        <taxon>Chaetomiaceae</taxon>
        <taxon>Thermochaetoides</taxon>
    </lineage>
</organism>
<dbReference type="SMR" id="G0SI54"/>
<dbReference type="PDB" id="9L5S">
    <property type="method" value="EM"/>
    <property type="resolution" value="2.90 A"/>
    <property type="chains" value="CY=1-510"/>
</dbReference>
<dbReference type="RefSeq" id="XP_006697706.1">
    <property type="nucleotide sequence ID" value="XM_006697643.1"/>
</dbReference>
<proteinExistence type="evidence at protein level"/>
<dbReference type="EMDB" id="EMD-62843"/>
<dbReference type="InterPro" id="IPR028211">
    <property type="entry name" value="Ntr2"/>
</dbReference>
<dbReference type="GeneID" id="18261493"/>
<feature type="region of interest" description="Disordered" evidence="2">
    <location>
        <begin position="470"/>
        <end position="510"/>
    </location>
</feature>
<dbReference type="STRING" id="759272.G0SI54"/>
<dbReference type="HOGENOM" id="CLU_031138_0_0_1"/>
<evidence type="ECO:0000256" key="1">
    <source>
        <dbReference type="SAM" id="Coils"/>
    </source>
</evidence>
<evidence type="ECO:0000313" key="3">
    <source>
        <dbReference type="EMBL" id="EGS17124.1"/>
    </source>
</evidence>
<evidence type="ECO:0008006" key="7">
    <source>
        <dbReference type="Google" id="ProtNLM"/>
    </source>
</evidence>
<evidence type="ECO:0000313" key="4">
    <source>
        <dbReference type="Proteomes" id="UP000008066"/>
    </source>
</evidence>
<reference evidence="5 6" key="2">
    <citation type="journal article" date="2025" name="Cell Res.">
        <title>Structural insights into spliceosome fidelity: DHX35-GPATCH1- mediated rejection of aberrant splicing substrates.</title>
        <authorList>
            <person name="Li Y."/>
            <person name="Fischer P."/>
            <person name="Wang M."/>
            <person name="Zhou Q."/>
            <person name="Song A."/>
            <person name="Yuan R."/>
            <person name="Meng W."/>
            <person name="Chen F.X."/>
            <person name="Luhrmann R."/>
            <person name="Lau B."/>
            <person name="Hurt E."/>
            <person name="Cheng J."/>
        </authorList>
    </citation>
    <scope>STRUCTURE BY ELECTRON MICROSCOPY (2.80 ANGSTROMS)</scope>
</reference>
<feature type="region of interest" description="Disordered" evidence="2">
    <location>
        <begin position="257"/>
        <end position="283"/>
    </location>
</feature>